<name>A0A0J1CVR5_9BURK</name>
<comment type="caution">
    <text evidence="1">The sequence shown here is derived from an EMBL/GenBank/DDBJ whole genome shotgun (WGS) entry which is preliminary data.</text>
</comment>
<sequence>MILYFMNQRDAVRYLVEIRREALANPSSEVIVKTHLHESPGVEGVERVLLDVRAARTAYFVECGSKAEDRIVFIT</sequence>
<gene>
    <name evidence="1" type="ORF">EOS_19275</name>
</gene>
<organism evidence="1 2">
    <name type="scientific">Caballeronia mineralivorans PML1(12)</name>
    <dbReference type="NCBI Taxonomy" id="908627"/>
    <lineage>
        <taxon>Bacteria</taxon>
        <taxon>Pseudomonadati</taxon>
        <taxon>Pseudomonadota</taxon>
        <taxon>Betaproteobacteria</taxon>
        <taxon>Burkholderiales</taxon>
        <taxon>Burkholderiaceae</taxon>
        <taxon>Caballeronia</taxon>
    </lineage>
</organism>
<dbReference type="Gene3D" id="1.10.150.610">
    <property type="match status" value="1"/>
</dbReference>
<accession>A0A0J1CVR5</accession>
<reference evidence="1 2" key="1">
    <citation type="journal article" date="2015" name="Genome Announc.">
        <title>Draft Genome Sequence of Burkholderia sp. Strain PML1(12), an Ectomycorrhizosphere-Inhabiting Bacterium with Effective Mineral-Weathering Ability.</title>
        <authorList>
            <person name="Uroz S."/>
            <person name="Oger P."/>
        </authorList>
    </citation>
    <scope>NUCLEOTIDE SEQUENCE [LARGE SCALE GENOMIC DNA]</scope>
    <source>
        <strain evidence="2">PML1(12)</strain>
    </source>
</reference>
<proteinExistence type="predicted"/>
<dbReference type="EMBL" id="AEJF01000121">
    <property type="protein sequence ID" value="KLU24664.1"/>
    <property type="molecule type" value="Genomic_DNA"/>
</dbReference>
<keyword evidence="2" id="KW-1185">Reference proteome</keyword>
<dbReference type="AlphaFoldDB" id="A0A0J1CVR5"/>
<dbReference type="PATRIC" id="fig|908627.4.peg.4315"/>
<protein>
    <submittedName>
        <fullName evidence="1">Uncharacterized protein</fullName>
    </submittedName>
</protein>
<dbReference type="RefSeq" id="WP_047848271.1">
    <property type="nucleotide sequence ID" value="NZ_AEJF01000121.1"/>
</dbReference>
<dbReference type="Proteomes" id="UP000035963">
    <property type="component" value="Unassembled WGS sequence"/>
</dbReference>
<dbReference type="OrthoDB" id="9133536at2"/>
<evidence type="ECO:0000313" key="2">
    <source>
        <dbReference type="Proteomes" id="UP000035963"/>
    </source>
</evidence>
<evidence type="ECO:0000313" key="1">
    <source>
        <dbReference type="EMBL" id="KLU24664.1"/>
    </source>
</evidence>